<dbReference type="Pfam" id="PF07883">
    <property type="entry name" value="Cupin_2"/>
    <property type="match status" value="1"/>
</dbReference>
<reference evidence="2 3" key="1">
    <citation type="journal article" date="2019" name="Emerg. Microbes Infect.">
        <title>Comprehensive subspecies identification of 175 nontuberculous mycobacteria species based on 7547 genomic profiles.</title>
        <authorList>
            <person name="Matsumoto Y."/>
            <person name="Kinjo T."/>
            <person name="Motooka D."/>
            <person name="Nabeya D."/>
            <person name="Jung N."/>
            <person name="Uechi K."/>
            <person name="Horii T."/>
            <person name="Iida T."/>
            <person name="Fujita J."/>
            <person name="Nakamura S."/>
        </authorList>
    </citation>
    <scope>NUCLEOTIDE SEQUENCE [LARGE SCALE GENOMIC DNA]</scope>
    <source>
        <strain evidence="2 3">JCM 18538</strain>
    </source>
</reference>
<feature type="domain" description="Cupin type-2" evidence="1">
    <location>
        <begin position="35"/>
        <end position="106"/>
    </location>
</feature>
<protein>
    <submittedName>
        <fullName evidence="2">Cupin</fullName>
    </submittedName>
</protein>
<keyword evidence="3" id="KW-1185">Reference proteome</keyword>
<dbReference type="Proteomes" id="UP000467428">
    <property type="component" value="Chromosome"/>
</dbReference>
<name>A0A7I7RW66_9MYCO</name>
<dbReference type="InterPro" id="IPR013096">
    <property type="entry name" value="Cupin_2"/>
</dbReference>
<dbReference type="AlphaFoldDB" id="A0A7I7RW66"/>
<dbReference type="PANTHER" id="PTHR38599:SF1">
    <property type="entry name" value="CUPIN DOMAIN PROTEIN (AFU_ORTHOLOGUE AFUA_3G13620)"/>
    <property type="match status" value="1"/>
</dbReference>
<dbReference type="Gene3D" id="2.60.120.10">
    <property type="entry name" value="Jelly Rolls"/>
    <property type="match status" value="1"/>
</dbReference>
<accession>A0A7I7RW66</accession>
<dbReference type="EMBL" id="AP022593">
    <property type="protein sequence ID" value="BBY48440.1"/>
    <property type="molecule type" value="Genomic_DNA"/>
</dbReference>
<gene>
    <name evidence="2" type="ORF">MARA_19080</name>
</gene>
<dbReference type="InterPro" id="IPR014710">
    <property type="entry name" value="RmlC-like_jellyroll"/>
</dbReference>
<dbReference type="KEGG" id="marz:MARA_19080"/>
<evidence type="ECO:0000313" key="2">
    <source>
        <dbReference type="EMBL" id="BBY48440.1"/>
    </source>
</evidence>
<organism evidence="2 3">
    <name type="scientific">Mycolicibacterium arabiense</name>
    <dbReference type="NCBI Taxonomy" id="1286181"/>
    <lineage>
        <taxon>Bacteria</taxon>
        <taxon>Bacillati</taxon>
        <taxon>Actinomycetota</taxon>
        <taxon>Actinomycetes</taxon>
        <taxon>Mycobacteriales</taxon>
        <taxon>Mycobacteriaceae</taxon>
        <taxon>Mycolicibacterium</taxon>
    </lineage>
</organism>
<dbReference type="RefSeq" id="WP_163918222.1">
    <property type="nucleotide sequence ID" value="NZ_AP022593.1"/>
</dbReference>
<dbReference type="PANTHER" id="PTHR38599">
    <property type="entry name" value="CUPIN DOMAIN PROTEIN (AFU_ORTHOLOGUE AFUA_3G13620)"/>
    <property type="match status" value="1"/>
</dbReference>
<dbReference type="CDD" id="cd02234">
    <property type="entry name" value="cupin_BLR7677-like"/>
    <property type="match status" value="1"/>
</dbReference>
<dbReference type="SUPFAM" id="SSF51182">
    <property type="entry name" value="RmlC-like cupins"/>
    <property type="match status" value="1"/>
</dbReference>
<evidence type="ECO:0000313" key="3">
    <source>
        <dbReference type="Proteomes" id="UP000467428"/>
    </source>
</evidence>
<proteinExistence type="predicted"/>
<sequence>MSERYDAHWESALTVLQEVQPPFIPPGAHAMTVTIAYPPGSAGAPPHRHPSGPAFGYVLEGEMLFELEGEPPRVLSAGEAFWEPGGDVIHYSDANNRDDVACRFVVTMLCVPGQPMLTLVDEAELEARKHLRVPR</sequence>
<evidence type="ECO:0000259" key="1">
    <source>
        <dbReference type="Pfam" id="PF07883"/>
    </source>
</evidence>
<geneLocation type="plasmid" evidence="3">
    <name>pjcm18538 dna</name>
</geneLocation>
<dbReference type="InterPro" id="IPR011051">
    <property type="entry name" value="RmlC_Cupin_sf"/>
</dbReference>